<keyword evidence="2" id="KW-1185">Reference proteome</keyword>
<dbReference type="EMBL" id="FNCQ01000001">
    <property type="protein sequence ID" value="SDG12533.1"/>
    <property type="molecule type" value="Genomic_DNA"/>
</dbReference>
<dbReference type="Proteomes" id="UP000198779">
    <property type="component" value="Unassembled WGS sequence"/>
</dbReference>
<dbReference type="STRING" id="645274.SAMN04487901_10144"/>
<organism evidence="1 2">
    <name type="scientific">Prevotella communis</name>
    <dbReference type="NCBI Taxonomy" id="2913614"/>
    <lineage>
        <taxon>Bacteria</taxon>
        <taxon>Pseudomonadati</taxon>
        <taxon>Bacteroidota</taxon>
        <taxon>Bacteroidia</taxon>
        <taxon>Bacteroidales</taxon>
        <taxon>Prevotellaceae</taxon>
        <taxon>Prevotella</taxon>
    </lineage>
</organism>
<evidence type="ECO:0000313" key="2">
    <source>
        <dbReference type="Proteomes" id="UP000198779"/>
    </source>
</evidence>
<dbReference type="AlphaFoldDB" id="A0A1G7RPG4"/>
<name>A0A1G7RPG4_9BACT</name>
<accession>A0A1G7RPG4</accession>
<sequence length="52" mass="6137">MKKKIYQKPTQHVITLHNRSHLLAGSVGGYDGRFIERNDDSNNYIFEEDDVW</sequence>
<evidence type="ECO:0000313" key="1">
    <source>
        <dbReference type="EMBL" id="SDG12533.1"/>
    </source>
</evidence>
<protein>
    <submittedName>
        <fullName evidence="1">Uncharacterized protein</fullName>
    </submittedName>
</protein>
<proteinExistence type="predicted"/>
<reference evidence="2" key="1">
    <citation type="submission" date="2016-10" db="EMBL/GenBank/DDBJ databases">
        <authorList>
            <person name="Varghese N."/>
            <person name="Submissions S."/>
        </authorList>
    </citation>
    <scope>NUCLEOTIDE SEQUENCE [LARGE SCALE GENOMIC DNA]</scope>
    <source>
        <strain evidence="2">BP1-148</strain>
    </source>
</reference>
<gene>
    <name evidence="1" type="ORF">SAMN04487901_10144</name>
</gene>